<keyword evidence="1" id="KW-0732">Signal</keyword>
<dbReference type="AlphaFoldDB" id="A0A2D0T1J4"/>
<dbReference type="RefSeq" id="XP_017348784.1">
    <property type="nucleotide sequence ID" value="XM_017493295.3"/>
</dbReference>
<dbReference type="PANTHER" id="PTHR21007:SF5">
    <property type="entry name" value="LIVER-EXPRESSED ANTIMICROBIAL PEPTIDE 2"/>
    <property type="match status" value="1"/>
</dbReference>
<reference evidence="3" key="2">
    <citation type="submission" date="2025-08" db="UniProtKB">
        <authorList>
            <consortium name="RefSeq"/>
        </authorList>
    </citation>
    <scope>IDENTIFICATION</scope>
    <source>
        <tissue evidence="3">Blood</tissue>
    </source>
</reference>
<name>A0A2D0T1J4_ICTPU</name>
<accession>A0A2D0T1J4</accession>
<dbReference type="OMA" id="YDNIECT"/>
<reference evidence="2" key="1">
    <citation type="journal article" date="2016" name="Nat. Commun.">
        <title>The channel catfish genome sequence provides insights into the evolution of scale formation in teleosts.</title>
        <authorList>
            <person name="Liu Z."/>
            <person name="Liu S."/>
            <person name="Yao J."/>
            <person name="Bao L."/>
            <person name="Zhang J."/>
            <person name="Li Y."/>
            <person name="Jiang C."/>
            <person name="Sun L."/>
            <person name="Wang R."/>
            <person name="Zhang Y."/>
            <person name="Zhou T."/>
            <person name="Zeng Q."/>
            <person name="Fu Q."/>
            <person name="Gao S."/>
            <person name="Li N."/>
            <person name="Koren S."/>
            <person name="Jiang Y."/>
            <person name="Zimin A."/>
            <person name="Xu P."/>
            <person name="Phillippy A.M."/>
            <person name="Geng X."/>
            <person name="Song L."/>
            <person name="Sun F."/>
            <person name="Li C."/>
            <person name="Wang X."/>
            <person name="Chen A."/>
            <person name="Jin Y."/>
            <person name="Yuan Z."/>
            <person name="Yang Y."/>
            <person name="Tan S."/>
            <person name="Peatman E."/>
            <person name="Lu J."/>
            <person name="Qin Z."/>
            <person name="Dunham R."/>
            <person name="Li Z."/>
            <person name="Sonstegard T."/>
            <person name="Feng J."/>
            <person name="Danzmann R.G."/>
            <person name="Schroeder S."/>
            <person name="Scheffler B."/>
            <person name="Duke M.V."/>
            <person name="Ballard L."/>
            <person name="Kucuktas H."/>
            <person name="Kaltenboeck L."/>
            <person name="Liu H."/>
            <person name="Armbruster J."/>
            <person name="Xie Y."/>
            <person name="Kirby M.L."/>
            <person name="Tian Y."/>
            <person name="Flanagan M.E."/>
            <person name="Mu W."/>
            <person name="Waldbieser G.C."/>
        </authorList>
    </citation>
    <scope>NUCLEOTIDE SEQUENCE [LARGE SCALE GENOMIC DNA]</scope>
    <source>
        <strain evidence="2">SDA103</strain>
    </source>
</reference>
<dbReference type="PANTHER" id="PTHR21007">
    <property type="entry name" value="LIVER EXPRESSED ANTIMICROBIAL PEPTIDE 2"/>
    <property type="match status" value="1"/>
</dbReference>
<dbReference type="InterPro" id="IPR009955">
    <property type="entry name" value="LEAP-2"/>
</dbReference>
<gene>
    <name evidence="3" type="primary">si:dkey-22f5.9</name>
</gene>
<evidence type="ECO:0000256" key="1">
    <source>
        <dbReference type="SAM" id="SignalP"/>
    </source>
</evidence>
<dbReference type="GO" id="GO:0061844">
    <property type="term" value="P:antimicrobial humoral immune response mediated by antimicrobial peptide"/>
    <property type="evidence" value="ECO:0007669"/>
    <property type="project" value="TreeGrafter"/>
</dbReference>
<dbReference type="Gene3D" id="4.10.40.50">
    <property type="match status" value="1"/>
</dbReference>
<feature type="signal peptide" evidence="1">
    <location>
        <begin position="1"/>
        <end position="27"/>
    </location>
</feature>
<protein>
    <submittedName>
        <fullName evidence="3">Liver-expressed antimicrobial peptide 2-like</fullName>
    </submittedName>
</protein>
<feature type="chain" id="PRO_5012564943" evidence="1">
    <location>
        <begin position="28"/>
        <end position="92"/>
    </location>
</feature>
<dbReference type="Pfam" id="PF07359">
    <property type="entry name" value="LEAP-2"/>
    <property type="match status" value="1"/>
</dbReference>
<proteinExistence type="predicted"/>
<sequence length="92" mass="10416">MNMQHNNQTMTILCLLALLFTMHQASSAPTLTSKGTSDIEQLYTVLHRKARMTPLWRILASKPHGAYCHDHIECSTLLCRNGFCSFDEPVHS</sequence>
<dbReference type="Proteomes" id="UP000221080">
    <property type="component" value="Chromosome 18"/>
</dbReference>
<dbReference type="GO" id="GO:0042742">
    <property type="term" value="P:defense response to bacterium"/>
    <property type="evidence" value="ECO:0007669"/>
    <property type="project" value="InterPro"/>
</dbReference>
<dbReference type="GeneID" id="108279226"/>
<evidence type="ECO:0000313" key="3">
    <source>
        <dbReference type="RefSeq" id="XP_017348784.1"/>
    </source>
</evidence>
<evidence type="ECO:0000313" key="2">
    <source>
        <dbReference type="Proteomes" id="UP000221080"/>
    </source>
</evidence>
<dbReference type="OrthoDB" id="9450163at2759"/>
<dbReference type="KEGG" id="ipu:108279226"/>
<organism evidence="2 3">
    <name type="scientific">Ictalurus punctatus</name>
    <name type="common">Channel catfish</name>
    <name type="synonym">Silurus punctatus</name>
    <dbReference type="NCBI Taxonomy" id="7998"/>
    <lineage>
        <taxon>Eukaryota</taxon>
        <taxon>Metazoa</taxon>
        <taxon>Chordata</taxon>
        <taxon>Craniata</taxon>
        <taxon>Vertebrata</taxon>
        <taxon>Euteleostomi</taxon>
        <taxon>Actinopterygii</taxon>
        <taxon>Neopterygii</taxon>
        <taxon>Teleostei</taxon>
        <taxon>Ostariophysi</taxon>
        <taxon>Siluriformes</taxon>
        <taxon>Ictaluridae</taxon>
        <taxon>Ictalurus</taxon>
    </lineage>
</organism>
<keyword evidence="2" id="KW-1185">Reference proteome</keyword>